<sequence>MTYVGAPYNFVSFPDKVIVRYDDISQLPRHDRYVEGAYTGNIQFSIVAETPIMVSNGISSPKQFLRNEKGDFIIPGNTMRGLLRTAVQVLGQCDISADIEDQRYLYRMFSNANKSLGNQYKQHIGFSVEEQDIGGFTSAKTVLTHVKAGYIKKTGKDSYVIIPAKVDHQGRQYYKVKEFEMRRMPGIAAIQDKIKWMYSKDIANHVHARKRLIAKDWEWYEQLKRIEQKTFEPYSTSISYSFDTGRDKVTDLAEASKLPLQGTILCTGFVQRKIHHYVVREPDAHVPGIPIDKSDIEAYERDLRLKKGNKEYYRLPRDEHMLKPVFYITNGERVDFGFMPYLRVFYNHSVREGVPPAARISGEQMDYAQSIFGFVNRRSGDEKASYRGRISVMDLHCTEGKTMKEQSMMLFEPRAASYPLYVKQNDVWTSYNDSGFELRGMKQYWMRQAEAPEAVLDRDG</sequence>
<dbReference type="EMBL" id="JBHLWN010000107">
    <property type="protein sequence ID" value="MFC0215972.1"/>
    <property type="molecule type" value="Genomic_DNA"/>
</dbReference>
<dbReference type="InterPro" id="IPR023825">
    <property type="entry name" value="CRISPR-assoc_RAMP_BGP1436"/>
</dbReference>
<dbReference type="NCBIfam" id="TIGR03986">
    <property type="entry name" value="TIGR03986 family CRISPR-associated RAMP protein"/>
    <property type="match status" value="1"/>
</dbReference>
<name>A0ABV6DTL2_9BACL</name>
<gene>
    <name evidence="1" type="ORF">ACFFK0_26590</name>
</gene>
<reference evidence="1 2" key="1">
    <citation type="submission" date="2024-09" db="EMBL/GenBank/DDBJ databases">
        <authorList>
            <person name="Sun Q."/>
            <person name="Mori K."/>
        </authorList>
    </citation>
    <scope>NUCLEOTIDE SEQUENCE [LARGE SCALE GENOMIC DNA]</scope>
    <source>
        <strain evidence="1 2">CCM 7759</strain>
    </source>
</reference>
<keyword evidence="2" id="KW-1185">Reference proteome</keyword>
<evidence type="ECO:0000313" key="1">
    <source>
        <dbReference type="EMBL" id="MFC0215972.1"/>
    </source>
</evidence>
<evidence type="ECO:0000313" key="2">
    <source>
        <dbReference type="Proteomes" id="UP001589776"/>
    </source>
</evidence>
<protein>
    <submittedName>
        <fullName evidence="1">TIGR03986 family CRISPR-associated RAMP protein</fullName>
    </submittedName>
</protein>
<comment type="caution">
    <text evidence="1">The sequence shown here is derived from an EMBL/GenBank/DDBJ whole genome shotgun (WGS) entry which is preliminary data.</text>
</comment>
<proteinExistence type="predicted"/>
<accession>A0ABV6DTL2</accession>
<organism evidence="1 2">
    <name type="scientific">Paenibacillus chartarius</name>
    <dbReference type="NCBI Taxonomy" id="747481"/>
    <lineage>
        <taxon>Bacteria</taxon>
        <taxon>Bacillati</taxon>
        <taxon>Bacillota</taxon>
        <taxon>Bacilli</taxon>
        <taxon>Bacillales</taxon>
        <taxon>Paenibacillaceae</taxon>
        <taxon>Paenibacillus</taxon>
    </lineage>
</organism>
<dbReference type="Proteomes" id="UP001589776">
    <property type="component" value="Unassembled WGS sequence"/>
</dbReference>
<dbReference type="RefSeq" id="WP_377473685.1">
    <property type="nucleotide sequence ID" value="NZ_JBHLWN010000107.1"/>
</dbReference>